<dbReference type="GO" id="GO:0046854">
    <property type="term" value="P:phosphatidylinositol phosphate biosynthetic process"/>
    <property type="evidence" value="ECO:0007669"/>
    <property type="project" value="InterPro"/>
</dbReference>
<evidence type="ECO:0000256" key="1">
    <source>
        <dbReference type="ARBA" id="ARBA00001033"/>
    </source>
</evidence>
<feature type="binding site" evidence="7">
    <location>
        <position position="69"/>
    </location>
    <ligand>
        <name>Mg(2+)</name>
        <dbReference type="ChEBI" id="CHEBI:18420"/>
        <label>1</label>
        <note>catalytic</note>
    </ligand>
</feature>
<dbReference type="InterPro" id="IPR020583">
    <property type="entry name" value="Inositol_monoP_metal-BS"/>
</dbReference>
<sequence length="268" mass="30261">MDLDFLTEEVKKLARQTGEFLKKERLSFDRSRVEQKAAHDYVSYVDKTSEKHIVERLHELLPEAGFIAEEGSGSLEEQEYCWVVDPLDGTSNYIHDCMPYCVSIALRNREEILLGVVYECGREELFWANKDSRAYLNGKEIYVSDQSVLDQSFIELGFPYKAENYRSFALGLIQDLYGHVGGLRLMGAAAAEICYIAAGRFEARVEAFIGPWDIAAGYIILKQAGGKMTGFDGNPDCLGAKEVFASNGKVHEDLLKVLQRHKKLLKNE</sequence>
<evidence type="ECO:0000256" key="7">
    <source>
        <dbReference type="PIRSR" id="PIRSR600760-2"/>
    </source>
</evidence>
<dbReference type="Gene3D" id="3.40.190.80">
    <property type="match status" value="1"/>
</dbReference>
<dbReference type="PROSITE" id="PS00629">
    <property type="entry name" value="IMP_1"/>
    <property type="match status" value="1"/>
</dbReference>
<feature type="binding site" evidence="7">
    <location>
        <position position="87"/>
    </location>
    <ligand>
        <name>Mg(2+)</name>
        <dbReference type="ChEBI" id="CHEBI:18420"/>
        <label>1</label>
        <note>catalytic</note>
    </ligand>
</feature>
<dbReference type="GeneID" id="98396549"/>
<dbReference type="PRINTS" id="PR01959">
    <property type="entry name" value="SBIMPHPHTASE"/>
</dbReference>
<comment type="similarity">
    <text evidence="3 8">Belongs to the inositol monophosphatase superfamily.</text>
</comment>
<organism evidence="9 10">
    <name type="scientific">Paraprevotella xylaniphila YIT 11841</name>
    <dbReference type="NCBI Taxonomy" id="762982"/>
    <lineage>
        <taxon>Bacteria</taxon>
        <taxon>Pseudomonadati</taxon>
        <taxon>Bacteroidota</taxon>
        <taxon>Bacteroidia</taxon>
        <taxon>Bacteroidales</taxon>
        <taxon>Prevotellaceae</taxon>
        <taxon>Paraprevotella</taxon>
    </lineage>
</organism>
<dbReference type="GO" id="GO:0046872">
    <property type="term" value="F:metal ion binding"/>
    <property type="evidence" value="ECO:0007669"/>
    <property type="project" value="UniProtKB-KW"/>
</dbReference>
<dbReference type="GO" id="GO:0006020">
    <property type="term" value="P:inositol metabolic process"/>
    <property type="evidence" value="ECO:0007669"/>
    <property type="project" value="TreeGrafter"/>
</dbReference>
<dbReference type="RefSeq" id="WP_008629150.1">
    <property type="nucleotide sequence ID" value="NZ_GL883880.1"/>
</dbReference>
<dbReference type="GO" id="GO:0008934">
    <property type="term" value="F:inositol monophosphate 1-phosphatase activity"/>
    <property type="evidence" value="ECO:0007669"/>
    <property type="project" value="InterPro"/>
</dbReference>
<gene>
    <name evidence="9" type="ORF">HMPREF9442_02855</name>
</gene>
<evidence type="ECO:0000256" key="6">
    <source>
        <dbReference type="ARBA" id="ARBA00022842"/>
    </source>
</evidence>
<dbReference type="InterPro" id="IPR020550">
    <property type="entry name" value="Inositol_monophosphatase_CS"/>
</dbReference>
<dbReference type="HOGENOM" id="CLU_044118_0_4_10"/>
<keyword evidence="10" id="KW-1185">Reference proteome</keyword>
<dbReference type="FunFam" id="3.30.540.10:FF:000003">
    <property type="entry name" value="Inositol-1-monophosphatase"/>
    <property type="match status" value="1"/>
</dbReference>
<dbReference type="Pfam" id="PF00459">
    <property type="entry name" value="Inositol_P"/>
    <property type="match status" value="1"/>
</dbReference>
<dbReference type="Gene3D" id="3.30.540.10">
    <property type="entry name" value="Fructose-1,6-Bisphosphatase, subunit A, domain 1"/>
    <property type="match status" value="1"/>
</dbReference>
<keyword evidence="6 7" id="KW-0460">Magnesium</keyword>
<dbReference type="PROSITE" id="PS00630">
    <property type="entry name" value="IMP_2"/>
    <property type="match status" value="1"/>
</dbReference>
<dbReference type="PANTHER" id="PTHR20854:SF4">
    <property type="entry name" value="INOSITOL-1-MONOPHOSPHATASE-RELATED"/>
    <property type="match status" value="1"/>
</dbReference>
<evidence type="ECO:0000313" key="9">
    <source>
        <dbReference type="EMBL" id="EGG51292.1"/>
    </source>
</evidence>
<evidence type="ECO:0000313" key="10">
    <source>
        <dbReference type="Proteomes" id="UP000005546"/>
    </source>
</evidence>
<feature type="binding site" evidence="7">
    <location>
        <position position="88"/>
    </location>
    <ligand>
        <name>Mg(2+)</name>
        <dbReference type="ChEBI" id="CHEBI:18420"/>
        <label>1</label>
        <note>catalytic</note>
    </ligand>
</feature>
<dbReference type="AlphaFoldDB" id="F3QXC0"/>
<proteinExistence type="inferred from homology"/>
<dbReference type="Proteomes" id="UP000005546">
    <property type="component" value="Unassembled WGS sequence"/>
</dbReference>
<keyword evidence="4 7" id="KW-0479">Metal-binding</keyword>
<dbReference type="CDD" id="cd01639">
    <property type="entry name" value="IMPase"/>
    <property type="match status" value="1"/>
</dbReference>
<comment type="catalytic activity">
    <reaction evidence="1 8">
        <text>a myo-inositol phosphate + H2O = myo-inositol + phosphate</text>
        <dbReference type="Rhea" id="RHEA:24056"/>
        <dbReference type="ChEBI" id="CHEBI:15377"/>
        <dbReference type="ChEBI" id="CHEBI:17268"/>
        <dbReference type="ChEBI" id="CHEBI:43474"/>
        <dbReference type="ChEBI" id="CHEBI:84139"/>
        <dbReference type="EC" id="3.1.3.25"/>
    </reaction>
</comment>
<dbReference type="InterPro" id="IPR000760">
    <property type="entry name" value="Inositol_monophosphatase-like"/>
</dbReference>
<name>F3QXC0_9BACT</name>
<dbReference type="PRINTS" id="PR00377">
    <property type="entry name" value="IMPHPHTASES"/>
</dbReference>
<evidence type="ECO:0000256" key="3">
    <source>
        <dbReference type="ARBA" id="ARBA00009759"/>
    </source>
</evidence>
<dbReference type="eggNOG" id="COG0483">
    <property type="taxonomic scope" value="Bacteria"/>
</dbReference>
<dbReference type="EC" id="3.1.3.25" evidence="8"/>
<feature type="binding site" evidence="7">
    <location>
        <position position="85"/>
    </location>
    <ligand>
        <name>Mg(2+)</name>
        <dbReference type="ChEBI" id="CHEBI:18420"/>
        <label>1</label>
        <note>catalytic</note>
    </ligand>
</feature>
<dbReference type="EMBL" id="AFBR01000084">
    <property type="protein sequence ID" value="EGG51292.1"/>
    <property type="molecule type" value="Genomic_DNA"/>
</dbReference>
<comment type="cofactor">
    <cofactor evidence="2 7 8">
        <name>Mg(2+)</name>
        <dbReference type="ChEBI" id="CHEBI:18420"/>
    </cofactor>
</comment>
<evidence type="ECO:0000256" key="5">
    <source>
        <dbReference type="ARBA" id="ARBA00022801"/>
    </source>
</evidence>
<dbReference type="SUPFAM" id="SSF56655">
    <property type="entry name" value="Carbohydrate phosphatase"/>
    <property type="match status" value="1"/>
</dbReference>
<evidence type="ECO:0000256" key="2">
    <source>
        <dbReference type="ARBA" id="ARBA00001946"/>
    </source>
</evidence>
<reference evidence="9 10" key="1">
    <citation type="submission" date="2011-02" db="EMBL/GenBank/DDBJ databases">
        <authorList>
            <person name="Weinstock G."/>
            <person name="Sodergren E."/>
            <person name="Clifton S."/>
            <person name="Fulton L."/>
            <person name="Fulton B."/>
            <person name="Courtney L."/>
            <person name="Fronick C."/>
            <person name="Harrison M."/>
            <person name="Strong C."/>
            <person name="Farmer C."/>
            <person name="Delahaunty K."/>
            <person name="Markovic C."/>
            <person name="Hall O."/>
            <person name="Minx P."/>
            <person name="Tomlinson C."/>
            <person name="Mitreva M."/>
            <person name="Hou S."/>
            <person name="Chen J."/>
            <person name="Wollam A."/>
            <person name="Pepin K.H."/>
            <person name="Johnson M."/>
            <person name="Bhonagiri V."/>
            <person name="Zhang X."/>
            <person name="Suruliraj S."/>
            <person name="Warren W."/>
            <person name="Chinwalla A."/>
            <person name="Mardis E.R."/>
            <person name="Wilson R.K."/>
        </authorList>
    </citation>
    <scope>NUCLEOTIDE SEQUENCE [LARGE SCALE GENOMIC DNA]</scope>
    <source>
        <strain evidence="9 10">YIT 11841</strain>
    </source>
</reference>
<comment type="caution">
    <text evidence="9">The sequence shown here is derived from an EMBL/GenBank/DDBJ whole genome shotgun (WGS) entry which is preliminary data.</text>
</comment>
<dbReference type="PANTHER" id="PTHR20854">
    <property type="entry name" value="INOSITOL MONOPHOSPHATASE"/>
    <property type="match status" value="1"/>
</dbReference>
<evidence type="ECO:0000256" key="4">
    <source>
        <dbReference type="ARBA" id="ARBA00022723"/>
    </source>
</evidence>
<accession>F3QXC0</accession>
<evidence type="ECO:0000256" key="8">
    <source>
        <dbReference type="RuleBase" id="RU364068"/>
    </source>
</evidence>
<dbReference type="InterPro" id="IPR033942">
    <property type="entry name" value="IMPase"/>
</dbReference>
<dbReference type="OrthoDB" id="9772456at2"/>
<keyword evidence="5 8" id="KW-0378">Hydrolase</keyword>
<protein>
    <recommendedName>
        <fullName evidence="8">Inositol-1-monophosphatase</fullName>
        <ecNumber evidence="8">3.1.3.25</ecNumber>
    </recommendedName>
</protein>
<dbReference type="InterPro" id="IPR022337">
    <property type="entry name" value="Inositol_monophosphatase_SuhB"/>
</dbReference>
<feature type="binding site" evidence="7">
    <location>
        <position position="213"/>
    </location>
    <ligand>
        <name>Mg(2+)</name>
        <dbReference type="ChEBI" id="CHEBI:18420"/>
        <label>1</label>
        <note>catalytic</note>
    </ligand>
</feature>
<dbReference type="GO" id="GO:0007165">
    <property type="term" value="P:signal transduction"/>
    <property type="evidence" value="ECO:0007669"/>
    <property type="project" value="TreeGrafter"/>
</dbReference>
<dbReference type="STRING" id="762982.HMPREF9442_02855"/>